<feature type="domain" description="D-isomer specific 2-hydroxyacid dehydrogenase NAD-binding" evidence="7">
    <location>
        <begin position="111"/>
        <end position="284"/>
    </location>
</feature>
<reference evidence="9" key="1">
    <citation type="submission" date="2016-10" db="EMBL/GenBank/DDBJ databases">
        <authorList>
            <person name="Varghese N."/>
            <person name="Submissions S."/>
        </authorList>
    </citation>
    <scope>NUCLEOTIDE SEQUENCE [LARGE SCALE GENOMIC DNA]</scope>
    <source>
        <strain evidence="9">LMG 26416</strain>
    </source>
</reference>
<organism evidence="8 9">
    <name type="scientific">Paraburkholderia caballeronis</name>
    <dbReference type="NCBI Taxonomy" id="416943"/>
    <lineage>
        <taxon>Bacteria</taxon>
        <taxon>Pseudomonadati</taxon>
        <taxon>Pseudomonadota</taxon>
        <taxon>Betaproteobacteria</taxon>
        <taxon>Burkholderiales</taxon>
        <taxon>Burkholderiaceae</taxon>
        <taxon>Paraburkholderia</taxon>
    </lineage>
</organism>
<dbReference type="Proteomes" id="UP000199120">
    <property type="component" value="Unassembled WGS sequence"/>
</dbReference>
<keyword evidence="4" id="KW-0520">NAD</keyword>
<dbReference type="PANTHER" id="PTHR42789">
    <property type="entry name" value="D-ISOMER SPECIFIC 2-HYDROXYACID DEHYDROGENASE FAMILY PROTEIN (AFU_ORTHOLOGUE AFUA_6G10090)"/>
    <property type="match status" value="1"/>
</dbReference>
<dbReference type="EMBL" id="FOAJ01000003">
    <property type="protein sequence ID" value="SEK72010.1"/>
    <property type="molecule type" value="Genomic_DNA"/>
</dbReference>
<dbReference type="GO" id="GO:0008652">
    <property type="term" value="P:amino acid biosynthetic process"/>
    <property type="evidence" value="ECO:0007669"/>
    <property type="project" value="UniProtKB-KW"/>
</dbReference>
<dbReference type="InterPro" id="IPR006140">
    <property type="entry name" value="D-isomer_DH_NAD-bd"/>
</dbReference>
<evidence type="ECO:0000256" key="2">
    <source>
        <dbReference type="ARBA" id="ARBA00022605"/>
    </source>
</evidence>
<evidence type="ECO:0000259" key="7">
    <source>
        <dbReference type="Pfam" id="PF02826"/>
    </source>
</evidence>
<comment type="similarity">
    <text evidence="1 5">Belongs to the D-isomer specific 2-hydroxyacid dehydrogenase family.</text>
</comment>
<evidence type="ECO:0000313" key="9">
    <source>
        <dbReference type="Proteomes" id="UP000199120"/>
    </source>
</evidence>
<feature type="domain" description="D-isomer specific 2-hydroxyacid dehydrogenase catalytic" evidence="6">
    <location>
        <begin position="19"/>
        <end position="311"/>
    </location>
</feature>
<proteinExistence type="inferred from homology"/>
<evidence type="ECO:0000256" key="1">
    <source>
        <dbReference type="ARBA" id="ARBA00005854"/>
    </source>
</evidence>
<dbReference type="Gene3D" id="3.40.50.720">
    <property type="entry name" value="NAD(P)-binding Rossmann-like Domain"/>
    <property type="match status" value="2"/>
</dbReference>
<evidence type="ECO:0000256" key="3">
    <source>
        <dbReference type="ARBA" id="ARBA00023002"/>
    </source>
</evidence>
<dbReference type="STRING" id="416943.SAMN05445871_1911"/>
<dbReference type="FunFam" id="3.40.50.720:FF:000203">
    <property type="entry name" value="D-3-phosphoglycerate dehydrogenase (SerA)"/>
    <property type="match status" value="1"/>
</dbReference>
<evidence type="ECO:0000313" key="8">
    <source>
        <dbReference type="EMBL" id="SEK72010.1"/>
    </source>
</evidence>
<dbReference type="CDD" id="cd12169">
    <property type="entry name" value="PGDH_like_1"/>
    <property type="match status" value="1"/>
</dbReference>
<sequence length="327" mass="35908">MRVALLDDYQGVAMRMAEWDALKPHATVEAFQDHLDSVEALAERLHPFDAVFLMRERTRVPRALIERLPNLRLLITAAMWNAAVDIDAATERGIQVCGTDDLGTPAAELALGMMIAVTRWMPQDERAMRAGRWQTKLGVGLHGKTLGVLGLGNLGRQMAGYGNMLGMNVLGWSHRLTAEAAQAAGAQRVELDELLTRSDVISIHLKLSDRTRGLLGEREFGLMKPSAYLVNTSRGPIADETALLGALRGNRIAGAALDVFDVEPLPANHPFLALDNVVLAPHIGYVTEENYRLIYQGVLEDVQGFLNGRIVRPLNTPNTPNTRNTPR</sequence>
<dbReference type="SUPFAM" id="SSF51735">
    <property type="entry name" value="NAD(P)-binding Rossmann-fold domains"/>
    <property type="match status" value="1"/>
</dbReference>
<keyword evidence="9" id="KW-1185">Reference proteome</keyword>
<dbReference type="GO" id="GO:0051287">
    <property type="term" value="F:NAD binding"/>
    <property type="evidence" value="ECO:0007669"/>
    <property type="project" value="InterPro"/>
</dbReference>
<evidence type="ECO:0000256" key="4">
    <source>
        <dbReference type="ARBA" id="ARBA00023027"/>
    </source>
</evidence>
<keyword evidence="3 5" id="KW-0560">Oxidoreductase</keyword>
<name>A0A1H7JDF8_9BURK</name>
<dbReference type="SUPFAM" id="SSF52283">
    <property type="entry name" value="Formate/glycerate dehydrogenase catalytic domain-like"/>
    <property type="match status" value="1"/>
</dbReference>
<dbReference type="Pfam" id="PF00389">
    <property type="entry name" value="2-Hacid_dh"/>
    <property type="match status" value="1"/>
</dbReference>
<dbReference type="InterPro" id="IPR029752">
    <property type="entry name" value="D-isomer_DH_CS1"/>
</dbReference>
<dbReference type="GO" id="GO:0016616">
    <property type="term" value="F:oxidoreductase activity, acting on the CH-OH group of donors, NAD or NADP as acceptor"/>
    <property type="evidence" value="ECO:0007669"/>
    <property type="project" value="InterPro"/>
</dbReference>
<dbReference type="OrthoDB" id="9805416at2"/>
<gene>
    <name evidence="8" type="ORF">SAMN05192542_103215</name>
</gene>
<dbReference type="PANTHER" id="PTHR42789:SF1">
    <property type="entry name" value="D-ISOMER SPECIFIC 2-HYDROXYACID DEHYDROGENASE FAMILY PROTEIN (AFU_ORTHOLOGUE AFUA_6G10090)"/>
    <property type="match status" value="1"/>
</dbReference>
<keyword evidence="2" id="KW-0028">Amino-acid biosynthesis</keyword>
<dbReference type="InterPro" id="IPR050857">
    <property type="entry name" value="D-2-hydroxyacid_DH"/>
</dbReference>
<dbReference type="Pfam" id="PF02826">
    <property type="entry name" value="2-Hacid_dh_C"/>
    <property type="match status" value="1"/>
</dbReference>
<evidence type="ECO:0000256" key="5">
    <source>
        <dbReference type="RuleBase" id="RU003719"/>
    </source>
</evidence>
<evidence type="ECO:0000259" key="6">
    <source>
        <dbReference type="Pfam" id="PF00389"/>
    </source>
</evidence>
<dbReference type="AlphaFoldDB" id="A0A1H7JDF8"/>
<dbReference type="InterPro" id="IPR036291">
    <property type="entry name" value="NAD(P)-bd_dom_sf"/>
</dbReference>
<dbReference type="InterPro" id="IPR006139">
    <property type="entry name" value="D-isomer_2_OHA_DH_cat_dom"/>
</dbReference>
<protein>
    <submittedName>
        <fullName evidence="8">Lactate dehydrogenase</fullName>
    </submittedName>
</protein>
<dbReference type="PROSITE" id="PS00065">
    <property type="entry name" value="D_2_HYDROXYACID_DH_1"/>
    <property type="match status" value="1"/>
</dbReference>
<accession>A0A1H7JDF8</accession>